<dbReference type="RefSeq" id="YP_010012909.1">
    <property type="nucleotide sequence ID" value="NC_053507.1"/>
</dbReference>
<sequence>MTSPSTSRDTTSELPEGRKYHSNKGKNCLDCEKPATHKLRCHSHYLKHRSNGTWRERSLRKHGLTEKSYTERLDQQGGVCAICKGPNRDGWELCVDHDHACCPKRDKSCGNCVRGLLCHNCNFRLGHLEAILRGDEWVREALAYLGKT</sequence>
<keyword evidence="2" id="KW-0378">Hydrolase</keyword>
<feature type="region of interest" description="Disordered" evidence="1">
    <location>
        <begin position="1"/>
        <end position="21"/>
    </location>
</feature>
<keyword evidence="3" id="KW-1185">Reference proteome</keyword>
<dbReference type="GO" id="GO:0004519">
    <property type="term" value="F:endonuclease activity"/>
    <property type="evidence" value="ECO:0007669"/>
    <property type="project" value="UniProtKB-KW"/>
</dbReference>
<evidence type="ECO:0000313" key="3">
    <source>
        <dbReference type="Proteomes" id="UP000231431"/>
    </source>
</evidence>
<organism evidence="2 3">
    <name type="scientific">Mycobacterium phage Finemlucis</name>
    <dbReference type="NCBI Taxonomy" id="2015844"/>
    <lineage>
        <taxon>Viruses</taxon>
        <taxon>Duplodnaviria</taxon>
        <taxon>Heunggongvirae</taxon>
        <taxon>Uroviricota</taxon>
        <taxon>Caudoviricetes</taxon>
        <taxon>Vilmaviridae</taxon>
        <taxon>Lclasvirinae</taxon>
        <taxon>Faithunavirus</taxon>
        <taxon>Faithunavirus finemlucis</taxon>
    </lineage>
</organism>
<dbReference type="KEGG" id="vg:63209458"/>
<protein>
    <submittedName>
        <fullName evidence="2">Endonuclease VII</fullName>
    </submittedName>
</protein>
<keyword evidence="2" id="KW-0540">Nuclease</keyword>
<gene>
    <name evidence="2" type="primary">71</name>
    <name evidence="2" type="ORF">SEA_FINEMLUCIS_71</name>
</gene>
<dbReference type="Proteomes" id="UP000231431">
    <property type="component" value="Segment"/>
</dbReference>
<dbReference type="EMBL" id="MF185728">
    <property type="protein sequence ID" value="ATG86482.1"/>
    <property type="molecule type" value="Genomic_DNA"/>
</dbReference>
<dbReference type="InterPro" id="IPR004211">
    <property type="entry name" value="Endonuclease_7"/>
</dbReference>
<accession>A0A291I9V3</accession>
<dbReference type="SUPFAM" id="SSF54060">
    <property type="entry name" value="His-Me finger endonucleases"/>
    <property type="match status" value="1"/>
</dbReference>
<evidence type="ECO:0000313" key="2">
    <source>
        <dbReference type="EMBL" id="ATG86482.1"/>
    </source>
</evidence>
<dbReference type="Gene3D" id="3.40.1800.10">
    <property type="entry name" value="His-Me finger endonucleases"/>
    <property type="match status" value="1"/>
</dbReference>
<name>A0A291I9V3_9CAUD</name>
<proteinExistence type="predicted"/>
<evidence type="ECO:0000256" key="1">
    <source>
        <dbReference type="SAM" id="MobiDB-lite"/>
    </source>
</evidence>
<dbReference type="InterPro" id="IPR038563">
    <property type="entry name" value="Endonuclease_7_sf"/>
</dbReference>
<reference evidence="2 3" key="1">
    <citation type="submission" date="2017-06" db="EMBL/GenBank/DDBJ databases">
        <authorList>
            <person name="Herren C.D."/>
            <person name="Smith-Caldas M."/>
            <person name="Curl A.K."/>
            <person name="Carbajal J.A."/>
            <person name="Thornton M."/>
            <person name="Klein S."/>
            <person name="Atkinson C.A."/>
            <person name="Brown D."/>
            <person name="Clarkston C."/>
            <person name="Cox V.G."/>
            <person name="Helms T.L."/>
            <person name="Johnson B.M."/>
            <person name="Mosqueda S.M."/>
            <person name="Nichols J.M."/>
            <person name="Rafter T.E."/>
            <person name="Smith J.L."/>
            <person name="Snow J.A."/>
            <person name="Trosper K.M."/>
            <person name="Waner K.N."/>
            <person name="Zych M.G."/>
            <person name="Anderson M.S."/>
            <person name="Chang A.W."/>
            <person name="Martinez A.C."/>
            <person name="Vars S.J."/>
            <person name="Wagner K.E."/>
            <person name="Wiebe P.L."/>
            <person name="Williams T."/>
            <person name="Yanez C.P."/>
            <person name="Stoner T.H."/>
            <person name="Garlena R.A."/>
            <person name="Russell D.A."/>
            <person name="Pope W.H."/>
            <person name="Jacobs-Sera D."/>
            <person name="Hatfull G.F."/>
        </authorList>
    </citation>
    <scope>NUCLEOTIDE SEQUENCE [LARGE SCALE GENOMIC DNA]</scope>
</reference>
<keyword evidence="2" id="KW-0255">Endonuclease</keyword>
<dbReference type="InterPro" id="IPR044925">
    <property type="entry name" value="His-Me_finger_sf"/>
</dbReference>
<feature type="compositionally biased region" description="Polar residues" evidence="1">
    <location>
        <begin position="1"/>
        <end position="13"/>
    </location>
</feature>
<dbReference type="Pfam" id="PF02945">
    <property type="entry name" value="Endonuclease_7"/>
    <property type="match status" value="1"/>
</dbReference>
<dbReference type="GeneID" id="63209458"/>